<evidence type="ECO:0000256" key="1">
    <source>
        <dbReference type="SAM" id="Coils"/>
    </source>
</evidence>
<dbReference type="Proteomes" id="UP000292583">
    <property type="component" value="Unassembled WGS sequence"/>
</dbReference>
<proteinExistence type="predicted"/>
<organism evidence="3 4">
    <name type="scientific">Campylobacter novaezeelandiae</name>
    <dbReference type="NCBI Taxonomy" id="2267891"/>
    <lineage>
        <taxon>Bacteria</taxon>
        <taxon>Pseudomonadati</taxon>
        <taxon>Campylobacterota</taxon>
        <taxon>Epsilonproteobacteria</taxon>
        <taxon>Campylobacterales</taxon>
        <taxon>Campylobacteraceae</taxon>
        <taxon>Campylobacter</taxon>
    </lineage>
</organism>
<dbReference type="InterPro" id="IPR046866">
    <property type="entry name" value="FapA_N"/>
</dbReference>
<reference evidence="3 4" key="1">
    <citation type="submission" date="2018-07" db="EMBL/GenBank/DDBJ databases">
        <title>Campylobacter zealandensis sp. nov., isolated from birds and water in New Zealand.</title>
        <authorList>
            <person name="Wilkinson D.A."/>
            <person name="Biggs P.J."/>
            <person name="French N.P."/>
            <person name="Midwinter A.C."/>
        </authorList>
    </citation>
    <scope>NUCLEOTIDE SEQUENCE [LARGE SCALE GENOMIC DNA]</scope>
    <source>
        <strain evidence="3 4">B423b</strain>
    </source>
</reference>
<accession>A0A4Q9JW34</accession>
<keyword evidence="1" id="KW-0175">Coiled coil</keyword>
<keyword evidence="4" id="KW-1185">Reference proteome</keyword>
<feature type="coiled-coil region" evidence="1">
    <location>
        <begin position="520"/>
        <end position="547"/>
    </location>
</feature>
<protein>
    <submittedName>
        <fullName evidence="3">DUF342 domain-containing protein</fullName>
    </submittedName>
</protein>
<evidence type="ECO:0000313" key="3">
    <source>
        <dbReference type="EMBL" id="TBR82403.1"/>
    </source>
</evidence>
<evidence type="ECO:0000313" key="4">
    <source>
        <dbReference type="Proteomes" id="UP000292583"/>
    </source>
</evidence>
<feature type="coiled-coil region" evidence="1">
    <location>
        <begin position="425"/>
        <end position="477"/>
    </location>
</feature>
<sequence length="618" mass="71911">MLENEKIISYTSNPYQELLAVASRTNIDVNELDYHLLAFSTWYRFGDEEWKKISEKELNIFEQDEFFLKNNLQVKQEYKIEIIHNANNNVANAIKLIANKNLTKLIAEIELQKITYHEKIALELLQNIYKKMIKLKFLIGIRIFDFKKQLIETASKIKSSSSNFTQVTIAKGISPMQAQDEVLIFNYKEKTKNYTQDEKRSGIITVDENEVILTHIKARNGKEGRDLNLHFLKVLDPVQNKFNISHTNAIEAKEKEDRIEYIAQKKGFVIEDENKYDIQNTLDFRELDFKKIGTIKAGLDKGVVINVKFPSDIHDAINSGIKIECQELNVEGNIAANTYLNAIKINIKGITHSKSKINAEEVYVKTHRGHIDAKEVNIDLLEGGKVKAEIVKIKKSLGGIIEADKIYIEEVLTNNVFTFYQNIVLEKCQGDNNKFNAKIKSLDRNYTEELFITKNQILQADQKIDLLKRSINSSQQEVYALKKKVLELKNSNQTIPLQYEKIIKDFDLYNQEFIKWQNQKNKLEYDKNQILQDLDNLQNELLKAKLINKSGKWSNMNEIKFEFLNPRETFFYAIEEQEETRSIGIIKNSIDDKETIIEIDRKLDYDEKDIQWLLASKG</sequence>
<evidence type="ECO:0000259" key="2">
    <source>
        <dbReference type="Pfam" id="PF20250"/>
    </source>
</evidence>
<feature type="domain" description="Flagellar Assembly Protein A N-terminal region" evidence="2">
    <location>
        <begin position="124"/>
        <end position="273"/>
    </location>
</feature>
<dbReference type="EMBL" id="QPGR01000001">
    <property type="protein sequence ID" value="TBR82403.1"/>
    <property type="molecule type" value="Genomic_DNA"/>
</dbReference>
<dbReference type="OrthoDB" id="5353360at2"/>
<dbReference type="AlphaFoldDB" id="A0A4Q9JW34"/>
<name>A0A4Q9JW34_9BACT</name>
<dbReference type="Pfam" id="PF20250">
    <property type="entry name" value="FapA_N"/>
    <property type="match status" value="1"/>
</dbReference>
<gene>
    <name evidence="3" type="ORF">DU473_00755</name>
</gene>
<comment type="caution">
    <text evidence="3">The sequence shown here is derived from an EMBL/GenBank/DDBJ whole genome shotgun (WGS) entry which is preliminary data.</text>
</comment>